<feature type="transmembrane region" description="Helical" evidence="2">
    <location>
        <begin position="12"/>
        <end position="30"/>
    </location>
</feature>
<comment type="caution">
    <text evidence="3">The sequence shown here is derived from an EMBL/GenBank/DDBJ whole genome shotgun (WGS) entry which is preliminary data.</text>
</comment>
<evidence type="ECO:0000256" key="2">
    <source>
        <dbReference type="SAM" id="Phobius"/>
    </source>
</evidence>
<name>A0A5C8EMH2_9SPIR</name>
<keyword evidence="2" id="KW-0812">Transmembrane</keyword>
<organism evidence="3 4">
    <name type="scientific">Brachyspira aalborgi</name>
    <dbReference type="NCBI Taxonomy" id="29522"/>
    <lineage>
        <taxon>Bacteria</taxon>
        <taxon>Pseudomonadati</taxon>
        <taxon>Spirochaetota</taxon>
        <taxon>Spirochaetia</taxon>
        <taxon>Brachyspirales</taxon>
        <taxon>Brachyspiraceae</taxon>
        <taxon>Brachyspira</taxon>
    </lineage>
</organism>
<accession>A0A5C8EMH2</accession>
<gene>
    <name evidence="3" type="ORF">EPJ78_04165</name>
</gene>
<evidence type="ECO:0000256" key="1">
    <source>
        <dbReference type="SAM" id="MobiDB-lite"/>
    </source>
</evidence>
<evidence type="ECO:0000313" key="3">
    <source>
        <dbReference type="EMBL" id="TXJ37912.1"/>
    </source>
</evidence>
<dbReference type="EMBL" id="SAYB01000003">
    <property type="protein sequence ID" value="TXJ37912.1"/>
    <property type="molecule type" value="Genomic_DNA"/>
</dbReference>
<feature type="region of interest" description="Disordered" evidence="1">
    <location>
        <begin position="45"/>
        <end position="92"/>
    </location>
</feature>
<keyword evidence="2" id="KW-0472">Membrane</keyword>
<proteinExistence type="predicted"/>
<evidence type="ECO:0000313" key="4">
    <source>
        <dbReference type="Proteomes" id="UP000322814"/>
    </source>
</evidence>
<reference evidence="3 4" key="1">
    <citation type="journal article" date="1992" name="Lakartidningen">
        <title>[Penicillin V and not amoxicillin is the first choice preparation in acute otitis].</title>
        <authorList>
            <person name="Kamme C."/>
            <person name="Lundgren K."/>
            <person name="Prellner K."/>
        </authorList>
    </citation>
    <scope>NUCLEOTIDE SEQUENCE [LARGE SCALE GENOMIC DNA]</scope>
    <source>
        <strain evidence="3 4">PC4580III</strain>
    </source>
</reference>
<feature type="compositionally biased region" description="Pro residues" evidence="1">
    <location>
        <begin position="57"/>
        <end position="79"/>
    </location>
</feature>
<sequence>MQHNTTQHNTTQRIAILILIAIFFIAGFNACKKNPTQATAFTEEQTGQFDTNKMPDPIDPTPDPTPKPEPEPTPDPVNPDTPITEDTELLKGKDGVYTDKLNHVYTSNIPIKNPNGSTSYKEYRNYKVTITVANGLLSLSGGPFDDYDYKNMKPYTKSWKNGFKALYKDGKEVAHVKVVGNTIQVHVSALGDSVIFTGTLTSTVTPTPAPTPTPTPTYAADTYYTVRVPFANSGGYNATAKVSYRDTNELSKLWRAMVKMEGVPGQIFFIRNSGGPFSGQQNTSQYLFAGDNYFYFDDNLNIGYRGVIIKRYKGAAMIPYANQRGTYTVGGVYETAFNGYDGDWGVFGYSGQSQGQAMIMGRTDNRKAGDKDVFVINVTGEKDIGVGRQFNGYGLDVYWKSTRTARANFGRDEQAAAWSQDIRNFIGRDPDGLLRDLDAIHHYGWTGNWAGGNTWMEIHFEAGSDQWGDRGPGG</sequence>
<dbReference type="AlphaFoldDB" id="A0A5C8EMH2"/>
<dbReference type="Proteomes" id="UP000322814">
    <property type="component" value="Unassembled WGS sequence"/>
</dbReference>
<keyword evidence="2" id="KW-1133">Transmembrane helix</keyword>
<protein>
    <submittedName>
        <fullName evidence="3">Uncharacterized protein</fullName>
    </submittedName>
</protein>
<dbReference type="RefSeq" id="WP_147770627.1">
    <property type="nucleotide sequence ID" value="NZ_SAYB01000003.1"/>
</dbReference>